<dbReference type="AlphaFoldDB" id="A0A0E2UA07"/>
<dbReference type="InterPro" id="IPR046004">
    <property type="entry name" value="DUF5960"/>
</dbReference>
<organism evidence="1 2">
    <name type="scientific">Streptococcus parauberis</name>
    <dbReference type="NCBI Taxonomy" id="1348"/>
    <lineage>
        <taxon>Bacteria</taxon>
        <taxon>Bacillati</taxon>
        <taxon>Bacillota</taxon>
        <taxon>Bacilli</taxon>
        <taxon>Lactobacillales</taxon>
        <taxon>Streptococcaceae</taxon>
        <taxon>Streptococcus</taxon>
    </lineage>
</organism>
<dbReference type="STRING" id="936154.STP_0717"/>
<name>A0A0E2UA07_9STRE</name>
<dbReference type="OrthoDB" id="1698005at2"/>
<sequence>MTRHPFNRSKCQFDYFSRNYRRFEEDFYQFSALHIPLTFLTDDILYTMASSQQSYFKLNKENAKDKKDHYFYFKIVPSPDNAEDAFYYYIETSQELKEKAS</sequence>
<comment type="caution">
    <text evidence="1">The sequence shown here is derived from an EMBL/GenBank/DDBJ whole genome shotgun (WGS) entry which is preliminary data.</text>
</comment>
<evidence type="ECO:0000313" key="1">
    <source>
        <dbReference type="EMBL" id="PCH12351.1"/>
    </source>
</evidence>
<proteinExistence type="predicted"/>
<dbReference type="Proteomes" id="UP000217465">
    <property type="component" value="Unassembled WGS sequence"/>
</dbReference>
<evidence type="ECO:0000313" key="2">
    <source>
        <dbReference type="Proteomes" id="UP000217465"/>
    </source>
</evidence>
<dbReference type="OMA" id="NELQMDY"/>
<dbReference type="RefSeq" id="WP_013793917.1">
    <property type="nucleotide sequence ID" value="NZ_BAWT01000002.1"/>
</dbReference>
<gene>
    <name evidence="1" type="ORF">A9Y57_01066</name>
</gene>
<reference evidence="1 2" key="1">
    <citation type="submission" date="2016-06" db="EMBL/GenBank/DDBJ databases">
        <authorList>
            <person name="Haines A.N."/>
            <person name="Council K.R."/>
        </authorList>
    </citation>
    <scope>NUCLEOTIDE SEQUENCE [LARGE SCALE GENOMIC DNA]</scope>
    <source>
        <strain evidence="1 2">SP158-29</strain>
    </source>
</reference>
<dbReference type="EMBL" id="NSGR01000008">
    <property type="protein sequence ID" value="PCH12351.1"/>
    <property type="molecule type" value="Genomic_DNA"/>
</dbReference>
<dbReference type="eggNOG" id="ENOG50330UP">
    <property type="taxonomic scope" value="Bacteria"/>
</dbReference>
<dbReference type="Pfam" id="PF19385">
    <property type="entry name" value="DUF5960"/>
    <property type="match status" value="1"/>
</dbReference>
<accession>A0A0E2UA07</accession>
<protein>
    <submittedName>
        <fullName evidence="1">Uncharacterized protein</fullName>
    </submittedName>
</protein>